<dbReference type="InterPro" id="IPR010998">
    <property type="entry name" value="Integrase_recombinase_N"/>
</dbReference>
<keyword evidence="3" id="KW-0233">DNA recombination</keyword>
<dbReference type="GO" id="GO:0003677">
    <property type="term" value="F:DNA binding"/>
    <property type="evidence" value="ECO:0007669"/>
    <property type="project" value="UniProtKB-UniRule"/>
</dbReference>
<dbReference type="InterPro" id="IPR050090">
    <property type="entry name" value="Tyrosine_recombinase_XerCD"/>
</dbReference>
<comment type="similarity">
    <text evidence="1">Belongs to the 'phage' integrase family.</text>
</comment>
<organism evidence="4 5">
    <name type="scientific">Bacillus amyloliquefaciens</name>
    <name type="common">Bacillus velezensis</name>
    <dbReference type="NCBI Taxonomy" id="1390"/>
    <lineage>
        <taxon>Bacteria</taxon>
        <taxon>Bacillati</taxon>
        <taxon>Bacillota</taxon>
        <taxon>Bacilli</taxon>
        <taxon>Bacillales</taxon>
        <taxon>Bacillaceae</taxon>
        <taxon>Bacillus</taxon>
        <taxon>Bacillus amyloliquefaciens group</taxon>
    </lineage>
</organism>
<keyword evidence="2" id="KW-0238">DNA-binding</keyword>
<dbReference type="GO" id="GO:0015074">
    <property type="term" value="P:DNA integration"/>
    <property type="evidence" value="ECO:0007669"/>
    <property type="project" value="InterPro"/>
</dbReference>
<dbReference type="InterPro" id="IPR044068">
    <property type="entry name" value="CB"/>
</dbReference>
<dbReference type="RefSeq" id="WP_024085137.1">
    <property type="nucleotide sequence ID" value="NZ_CP032146.1"/>
</dbReference>
<dbReference type="Gene3D" id="1.10.150.130">
    <property type="match status" value="1"/>
</dbReference>
<dbReference type="PANTHER" id="PTHR30349:SF41">
    <property type="entry name" value="INTEGRASE_RECOMBINASE PROTEIN MJ0367-RELATED"/>
    <property type="match status" value="1"/>
</dbReference>
<accession>A0A4V7TLS3</accession>
<sequence>MDDIRKGKPIKRTRRRKLRDLGDLDGLFQTFITIKTAEGKAKGTLQQYRDNYKSFTTFLEEFDIPRSPTAIDRDTIRDYINYMRNDWVQFKGNVYISDEEKKRGLSDSTINTRLKTLRVMYNTLESEGLIDNNIMHRVKNVQEIEEPIIILQPDELQRLLKTPDKKNFADFRDYVLMNVLLDGMMRIGEITHVEKRDFDFKSYILTIRSSIAKNRKTRYIPLLPTTCRLVQELIAENELDFKSDYVFLTNYGARLDRNHFRKRLVDFAAKANVKKKVHPHLFRHTAATMFLENGGDSRMLQKLLGHLDLRMIQRYTHVADKSVAKAHAKHTVMNYIIKAQAMPRKIKRS</sequence>
<evidence type="ECO:0000256" key="1">
    <source>
        <dbReference type="ARBA" id="ARBA00008857"/>
    </source>
</evidence>
<dbReference type="Proteomes" id="UP000180036">
    <property type="component" value="Unassembled WGS sequence"/>
</dbReference>
<dbReference type="PROSITE" id="PS51898">
    <property type="entry name" value="TYR_RECOMBINASE"/>
    <property type="match status" value="1"/>
</dbReference>
<dbReference type="AlphaFoldDB" id="A0A4V7TLS3"/>
<comment type="caution">
    <text evidence="4">The sequence shown here is derived from an EMBL/GenBank/DDBJ whole genome shotgun (WGS) entry which is preliminary data.</text>
</comment>
<dbReference type="Pfam" id="PF13102">
    <property type="entry name" value="Phage_int_SAM_5"/>
    <property type="match status" value="1"/>
</dbReference>
<reference evidence="4 5" key="1">
    <citation type="submission" date="2016-10" db="EMBL/GenBank/DDBJ databases">
        <authorList>
            <person name="Marach S."/>
            <person name="Prathuangwong S."/>
            <person name="Takikawa Y."/>
            <person name="Dohra H."/>
        </authorList>
    </citation>
    <scope>NUCLEOTIDE SEQUENCE [LARGE SCALE GENOMIC DNA]</scope>
    <source>
        <strain evidence="4 5">K2</strain>
    </source>
</reference>
<dbReference type="InterPro" id="IPR011010">
    <property type="entry name" value="DNA_brk_join_enz"/>
</dbReference>
<dbReference type="InterPro" id="IPR002104">
    <property type="entry name" value="Integrase_catalytic"/>
</dbReference>
<gene>
    <name evidence="4" type="ORF">BKP66_03570</name>
</gene>
<dbReference type="SUPFAM" id="SSF56349">
    <property type="entry name" value="DNA breaking-rejoining enzymes"/>
    <property type="match status" value="1"/>
</dbReference>
<evidence type="ECO:0000256" key="2">
    <source>
        <dbReference type="ARBA" id="ARBA00023125"/>
    </source>
</evidence>
<evidence type="ECO:0000256" key="3">
    <source>
        <dbReference type="ARBA" id="ARBA00023172"/>
    </source>
</evidence>
<dbReference type="Pfam" id="PF00589">
    <property type="entry name" value="Phage_integrase"/>
    <property type="match status" value="1"/>
</dbReference>
<dbReference type="PROSITE" id="PS51900">
    <property type="entry name" value="CB"/>
    <property type="match status" value="1"/>
</dbReference>
<dbReference type="InterPro" id="IPR013762">
    <property type="entry name" value="Integrase-like_cat_sf"/>
</dbReference>
<evidence type="ECO:0000313" key="4">
    <source>
        <dbReference type="EMBL" id="OIK22665.1"/>
    </source>
</evidence>
<name>A0A4V7TLS3_BACAM</name>
<evidence type="ECO:0000313" key="5">
    <source>
        <dbReference type="Proteomes" id="UP000180036"/>
    </source>
</evidence>
<dbReference type="EMBL" id="MOEA01000001">
    <property type="protein sequence ID" value="OIK22665.1"/>
    <property type="molecule type" value="Genomic_DNA"/>
</dbReference>
<dbReference type="Gene3D" id="1.10.443.10">
    <property type="entry name" value="Intergrase catalytic core"/>
    <property type="match status" value="1"/>
</dbReference>
<dbReference type="GO" id="GO:0006310">
    <property type="term" value="P:DNA recombination"/>
    <property type="evidence" value="ECO:0007669"/>
    <property type="project" value="UniProtKB-KW"/>
</dbReference>
<protein>
    <submittedName>
        <fullName evidence="4">Integrase</fullName>
    </submittedName>
</protein>
<proteinExistence type="inferred from homology"/>
<dbReference type="PANTHER" id="PTHR30349">
    <property type="entry name" value="PHAGE INTEGRASE-RELATED"/>
    <property type="match status" value="1"/>
</dbReference>
<dbReference type="InterPro" id="IPR025269">
    <property type="entry name" value="SAM-like_dom"/>
</dbReference>